<dbReference type="Pfam" id="PF08541">
    <property type="entry name" value="ACP_syn_III_C"/>
    <property type="match status" value="1"/>
</dbReference>
<proteinExistence type="predicted"/>
<organism evidence="5 6">
    <name type="scientific">Stigmatella erecta</name>
    <dbReference type="NCBI Taxonomy" id="83460"/>
    <lineage>
        <taxon>Bacteria</taxon>
        <taxon>Pseudomonadati</taxon>
        <taxon>Myxococcota</taxon>
        <taxon>Myxococcia</taxon>
        <taxon>Myxococcales</taxon>
        <taxon>Cystobacterineae</taxon>
        <taxon>Archangiaceae</taxon>
        <taxon>Stigmatella</taxon>
    </lineage>
</organism>
<accession>A0A1I0DZ74</accession>
<evidence type="ECO:0000259" key="3">
    <source>
        <dbReference type="Pfam" id="PF08541"/>
    </source>
</evidence>
<evidence type="ECO:0000313" key="6">
    <source>
        <dbReference type="Proteomes" id="UP000199181"/>
    </source>
</evidence>
<reference evidence="6" key="1">
    <citation type="submission" date="2016-10" db="EMBL/GenBank/DDBJ databases">
        <authorList>
            <person name="Varghese N."/>
            <person name="Submissions S."/>
        </authorList>
    </citation>
    <scope>NUCLEOTIDE SEQUENCE [LARGE SCALE GENOMIC DNA]</scope>
    <source>
        <strain evidence="6">DSM 16858</strain>
    </source>
</reference>
<evidence type="ECO:0000313" key="5">
    <source>
        <dbReference type="EMBL" id="SET37342.1"/>
    </source>
</evidence>
<dbReference type="GO" id="GO:0004315">
    <property type="term" value="F:3-oxoacyl-[acyl-carrier-protein] synthase activity"/>
    <property type="evidence" value="ECO:0007669"/>
    <property type="project" value="InterPro"/>
</dbReference>
<feature type="domain" description="Beta-ketoacyl-[acyl-carrier-protein] synthase III N-terminal" evidence="4">
    <location>
        <begin position="142"/>
        <end position="228"/>
    </location>
</feature>
<dbReference type="Proteomes" id="UP000199181">
    <property type="component" value="Unassembled WGS sequence"/>
</dbReference>
<dbReference type="EMBL" id="FOIJ01000002">
    <property type="protein sequence ID" value="SET37342.1"/>
    <property type="molecule type" value="Genomic_DNA"/>
</dbReference>
<dbReference type="PANTHER" id="PTHR34069:SF2">
    <property type="entry name" value="BETA-KETOACYL-[ACYL-CARRIER-PROTEIN] SYNTHASE III"/>
    <property type="match status" value="1"/>
</dbReference>
<dbReference type="PANTHER" id="PTHR34069">
    <property type="entry name" value="3-OXOACYL-[ACYL-CARRIER-PROTEIN] SYNTHASE 3"/>
    <property type="match status" value="1"/>
</dbReference>
<dbReference type="AlphaFoldDB" id="A0A1I0DZ74"/>
<sequence length="376" mass="41048">MQAQQAAGPKHRGSTRHVLAPEHTASTYRSRIESVGAFLPERRVTSHEVMEKLIHRPKKLDLQRVTGIVERRVCAPHEDSFTLARRAAEDCLKHSSHKAEDLEMLVFCGISRFDAGMMSMRFAPSISARLREALGARNAMVIDVSNACAGMMSGLFVVDDFIRRGVVRTAMVVSGEYISSLATNAQQTLDSPKHLEFASLTVGDAGAAFIAERAPDGSPGILSTVFNTFSEHVDLCTGGPHPTRPGGRMLTRSREIHDAVIKHTPGVMSRALDRAGIQWADLDHIIIHQISVRTIKKCAAHAEAKLGPTQANWVVTSDLFGNTASTTHWLALRQCLAEGRIQKGDRVMLTSQASGLVVAAVVFTIDQLRERYGNAN</sequence>
<dbReference type="GO" id="GO:0006633">
    <property type="term" value="P:fatty acid biosynthetic process"/>
    <property type="evidence" value="ECO:0007669"/>
    <property type="project" value="InterPro"/>
</dbReference>
<dbReference type="InterPro" id="IPR013751">
    <property type="entry name" value="ACP_syn_III_N"/>
</dbReference>
<dbReference type="Gene3D" id="3.40.47.10">
    <property type="match status" value="2"/>
</dbReference>
<keyword evidence="1" id="KW-0808">Transferase</keyword>
<evidence type="ECO:0000256" key="2">
    <source>
        <dbReference type="ARBA" id="ARBA00023315"/>
    </source>
</evidence>
<dbReference type="InterPro" id="IPR016039">
    <property type="entry name" value="Thiolase-like"/>
</dbReference>
<keyword evidence="2" id="KW-0012">Acyltransferase</keyword>
<name>A0A1I0DZ74_9BACT</name>
<keyword evidence="6" id="KW-1185">Reference proteome</keyword>
<evidence type="ECO:0000259" key="4">
    <source>
        <dbReference type="Pfam" id="PF08545"/>
    </source>
</evidence>
<gene>
    <name evidence="5" type="ORF">SAMN05443639_102739</name>
</gene>
<dbReference type="Pfam" id="PF08545">
    <property type="entry name" value="ACP_syn_III"/>
    <property type="match status" value="1"/>
</dbReference>
<dbReference type="InterPro" id="IPR013747">
    <property type="entry name" value="ACP_syn_III_C"/>
</dbReference>
<dbReference type="SUPFAM" id="SSF53901">
    <property type="entry name" value="Thiolase-like"/>
    <property type="match status" value="1"/>
</dbReference>
<evidence type="ECO:0000256" key="1">
    <source>
        <dbReference type="ARBA" id="ARBA00022679"/>
    </source>
</evidence>
<protein>
    <submittedName>
        <fullName evidence="5">3-oxoacyl-[acyl-carrier-protein] synthase-3</fullName>
    </submittedName>
</protein>
<feature type="domain" description="Beta-ketoacyl-[acyl-carrier-protein] synthase III C-terminal" evidence="3">
    <location>
        <begin position="272"/>
        <end position="364"/>
    </location>
</feature>
<dbReference type="GO" id="GO:0044550">
    <property type="term" value="P:secondary metabolite biosynthetic process"/>
    <property type="evidence" value="ECO:0007669"/>
    <property type="project" value="TreeGrafter"/>
</dbReference>